<protein>
    <recommendedName>
        <fullName evidence="4">Outer membrane protein beta-barrel domain-containing protein</fullName>
    </recommendedName>
</protein>
<evidence type="ECO:0000313" key="2">
    <source>
        <dbReference type="EMBL" id="AGH94686.1"/>
    </source>
</evidence>
<accession>M4V9I1</accession>
<dbReference type="STRING" id="1184267.A11Q_466"/>
<sequence length="178" mass="19788">MKKKISFLLVFLVAGAAQADLSKSTVFSLNTIYMDRDYDDNGVKSKLKMTDTDFRLMRVEKGWAYGAIYSLSSNDSSDAQRNSAGLSLGYYSQKDFFINLHYYLTSKYKAGALEYTKGNGYEVDVGMLSKVTSSVYIGLLMALKNFSYSEQTVSGVTSSASATHREVIPMFTFAIAFM</sequence>
<proteinExistence type="predicted"/>
<gene>
    <name evidence="2" type="ORF">A11Q_466</name>
</gene>
<feature type="signal peptide" evidence="1">
    <location>
        <begin position="1"/>
        <end position="19"/>
    </location>
</feature>
<evidence type="ECO:0008006" key="4">
    <source>
        <dbReference type="Google" id="ProtNLM"/>
    </source>
</evidence>
<dbReference type="Proteomes" id="UP000012040">
    <property type="component" value="Chromosome"/>
</dbReference>
<dbReference type="RefSeq" id="WP_015469176.1">
    <property type="nucleotide sequence ID" value="NC_020813.1"/>
</dbReference>
<dbReference type="AlphaFoldDB" id="M4V9I1"/>
<reference evidence="2 3" key="1">
    <citation type="journal article" date="2013" name="ISME J.">
        <title>By their genes ye shall know them: genomic signatures of predatory bacteria.</title>
        <authorList>
            <person name="Pasternak Z."/>
            <person name="Pietrokovski S."/>
            <person name="Rotem O."/>
            <person name="Gophna U."/>
            <person name="Lurie-Weinberger M.N."/>
            <person name="Jurkevitch E."/>
        </authorList>
    </citation>
    <scope>NUCLEOTIDE SEQUENCE [LARGE SCALE GENOMIC DNA]</scope>
    <source>
        <strain evidence="2 3">JSS</strain>
    </source>
</reference>
<dbReference type="KEGG" id="bex:A11Q_466"/>
<organism evidence="2 3">
    <name type="scientific">Pseudobdellovibrio exovorus JSS</name>
    <dbReference type="NCBI Taxonomy" id="1184267"/>
    <lineage>
        <taxon>Bacteria</taxon>
        <taxon>Pseudomonadati</taxon>
        <taxon>Bdellovibrionota</taxon>
        <taxon>Bdellovibrionia</taxon>
        <taxon>Bdellovibrionales</taxon>
        <taxon>Pseudobdellovibrionaceae</taxon>
        <taxon>Pseudobdellovibrio</taxon>
    </lineage>
</organism>
<dbReference type="EMBL" id="CP003537">
    <property type="protein sequence ID" value="AGH94686.1"/>
    <property type="molecule type" value="Genomic_DNA"/>
</dbReference>
<evidence type="ECO:0000313" key="3">
    <source>
        <dbReference type="Proteomes" id="UP000012040"/>
    </source>
</evidence>
<dbReference type="PATRIC" id="fig|1184267.3.peg.473"/>
<dbReference type="HOGENOM" id="CLU_1507786_0_0_7"/>
<keyword evidence="1" id="KW-0732">Signal</keyword>
<name>M4V9I1_9BACT</name>
<evidence type="ECO:0000256" key="1">
    <source>
        <dbReference type="SAM" id="SignalP"/>
    </source>
</evidence>
<keyword evidence="3" id="KW-1185">Reference proteome</keyword>
<feature type="chain" id="PRO_5004060056" description="Outer membrane protein beta-barrel domain-containing protein" evidence="1">
    <location>
        <begin position="20"/>
        <end position="178"/>
    </location>
</feature>